<name>A0ABR3FCD5_9AGAR</name>
<evidence type="ECO:0000256" key="1">
    <source>
        <dbReference type="SAM" id="Coils"/>
    </source>
</evidence>
<reference evidence="2 3" key="1">
    <citation type="submission" date="2024-02" db="EMBL/GenBank/DDBJ databases">
        <title>A draft genome for the cacao thread blight pathogen Marasmius crinis-equi.</title>
        <authorList>
            <person name="Cohen S.P."/>
            <person name="Baruah I.K."/>
            <person name="Amoako-Attah I."/>
            <person name="Bukari Y."/>
            <person name="Meinhardt L.W."/>
            <person name="Bailey B.A."/>
        </authorList>
    </citation>
    <scope>NUCLEOTIDE SEQUENCE [LARGE SCALE GENOMIC DNA]</scope>
    <source>
        <strain evidence="2 3">GH-76</strain>
    </source>
</reference>
<dbReference type="Proteomes" id="UP001465976">
    <property type="component" value="Unassembled WGS sequence"/>
</dbReference>
<keyword evidence="1" id="KW-0175">Coiled coil</keyword>
<proteinExistence type="predicted"/>
<sequence>MSSAPETTVPDNILIDPRVLRSDYCPNDAEVLQMKSLLKKENEACEKYWNEMADLRRRIRDLGKRKQNLMERADSSPEEKEALEACQRDIADLNQRMGDLDTRQRALNQRVTQRLAVTSPLRRNSVEVWRDIFSLVCSSTEDEDENEYGLILNIDEKLNSHKPIPIILSHVCSRWRRILNDNPEFWSSICIKFSSLPPFSKELLGLYLENSEGHPLDISIEGRGEGFNSSSSGAIPDQEAQITWDTLKAQLHRCGSLTLDGVELDLDIPQIPFPNLVTLKDNSVFTASWQSSFRDAPLLSTVITTLLYPSSDLPYSQLTSLRCQELLPDELEKLVQEVLPACQDLEDLTFGLSSVNRFQVPPPAEYVDFRSTSVVELPSLRTLEYDRENHVGGTMSSGLIGKLFGSIRTPVLESLSMQCEEFSEEGWTPSFFRFLTQPGGSLQHLTLNIDRRNWSKLQSMSSLMEALPGLTEFELEIVACLDVMRFEDGMDSFMQGTVIDLFQSLEVREQSSSTLVPNLDSISVSIQLFDICKTEGLGSIADILDPVLKVAESRNTKPARLNDIVPLTSVSLSIKRCSTNPYASRFRSSWKMHQFTPEERGRIENLLKDGVNVMIYEKGVGT</sequence>
<protein>
    <recommendedName>
        <fullName evidence="4">F-box domain-containing protein</fullName>
    </recommendedName>
</protein>
<comment type="caution">
    <text evidence="2">The sequence shown here is derived from an EMBL/GenBank/DDBJ whole genome shotgun (WGS) entry which is preliminary data.</text>
</comment>
<keyword evidence="3" id="KW-1185">Reference proteome</keyword>
<feature type="coiled-coil region" evidence="1">
    <location>
        <begin position="52"/>
        <end position="110"/>
    </location>
</feature>
<dbReference type="EMBL" id="JBAHYK010000584">
    <property type="protein sequence ID" value="KAL0572785.1"/>
    <property type="molecule type" value="Genomic_DNA"/>
</dbReference>
<gene>
    <name evidence="2" type="ORF">V5O48_009180</name>
</gene>
<evidence type="ECO:0000313" key="3">
    <source>
        <dbReference type="Proteomes" id="UP001465976"/>
    </source>
</evidence>
<evidence type="ECO:0008006" key="4">
    <source>
        <dbReference type="Google" id="ProtNLM"/>
    </source>
</evidence>
<accession>A0ABR3FCD5</accession>
<evidence type="ECO:0000313" key="2">
    <source>
        <dbReference type="EMBL" id="KAL0572785.1"/>
    </source>
</evidence>
<organism evidence="2 3">
    <name type="scientific">Marasmius crinis-equi</name>
    <dbReference type="NCBI Taxonomy" id="585013"/>
    <lineage>
        <taxon>Eukaryota</taxon>
        <taxon>Fungi</taxon>
        <taxon>Dikarya</taxon>
        <taxon>Basidiomycota</taxon>
        <taxon>Agaricomycotina</taxon>
        <taxon>Agaricomycetes</taxon>
        <taxon>Agaricomycetidae</taxon>
        <taxon>Agaricales</taxon>
        <taxon>Marasmiineae</taxon>
        <taxon>Marasmiaceae</taxon>
        <taxon>Marasmius</taxon>
    </lineage>
</organism>